<keyword evidence="4" id="KW-1185">Reference proteome</keyword>
<comment type="caution">
    <text evidence="2">The sequence shown here is derived from an EMBL/GenBank/DDBJ whole genome shotgun (WGS) entry which is preliminary data.</text>
</comment>
<organism evidence="2 5">
    <name type="scientific">Phytophthora fragariae</name>
    <dbReference type="NCBI Taxonomy" id="53985"/>
    <lineage>
        <taxon>Eukaryota</taxon>
        <taxon>Sar</taxon>
        <taxon>Stramenopiles</taxon>
        <taxon>Oomycota</taxon>
        <taxon>Peronosporomycetes</taxon>
        <taxon>Peronosporales</taxon>
        <taxon>Peronosporaceae</taxon>
        <taxon>Phytophthora</taxon>
    </lineage>
</organism>
<evidence type="ECO:0000313" key="5">
    <source>
        <dbReference type="Proteomes" id="UP000460718"/>
    </source>
</evidence>
<dbReference type="EMBL" id="QXGB01000106">
    <property type="protein sequence ID" value="KAE9230211.1"/>
    <property type="molecule type" value="Genomic_DNA"/>
</dbReference>
<accession>A0A6A3M6I0</accession>
<dbReference type="EMBL" id="QXFW01000082">
    <property type="protein sequence ID" value="KAE9026157.1"/>
    <property type="molecule type" value="Genomic_DNA"/>
</dbReference>
<feature type="region of interest" description="Disordered" evidence="1">
    <location>
        <begin position="304"/>
        <end position="358"/>
    </location>
</feature>
<dbReference type="AlphaFoldDB" id="A0A6A3M6I0"/>
<dbReference type="Proteomes" id="UP000433483">
    <property type="component" value="Unassembled WGS sequence"/>
</dbReference>
<dbReference type="Proteomes" id="UP000460718">
    <property type="component" value="Unassembled WGS sequence"/>
</dbReference>
<feature type="compositionally biased region" description="Low complexity" evidence="1">
    <location>
        <begin position="311"/>
        <end position="327"/>
    </location>
</feature>
<feature type="compositionally biased region" description="Polar residues" evidence="1">
    <location>
        <begin position="339"/>
        <end position="354"/>
    </location>
</feature>
<proteinExistence type="predicted"/>
<reference evidence="2 5" key="1">
    <citation type="submission" date="2018-09" db="EMBL/GenBank/DDBJ databases">
        <title>Genomic investigation of the strawberry pathogen Phytophthora fragariae indicates pathogenicity is determined by transcriptional variation in three key races.</title>
        <authorList>
            <person name="Adams T.M."/>
            <person name="Armitage A.D."/>
            <person name="Sobczyk M.K."/>
            <person name="Bates H.J."/>
            <person name="Dunwell J.M."/>
            <person name="Nellist C.F."/>
            <person name="Harrison R.J."/>
        </authorList>
    </citation>
    <scope>NUCLEOTIDE SEQUENCE [LARGE SCALE GENOMIC DNA]</scope>
    <source>
        <strain evidence="3 4">NOV-27</strain>
        <strain evidence="2 5">SCRP245</strain>
    </source>
</reference>
<protein>
    <submittedName>
        <fullName evidence="2">Uncharacterized protein</fullName>
    </submittedName>
</protein>
<name>A0A6A3M6I0_9STRA</name>
<evidence type="ECO:0000313" key="4">
    <source>
        <dbReference type="Proteomes" id="UP000433483"/>
    </source>
</evidence>
<evidence type="ECO:0000256" key="1">
    <source>
        <dbReference type="SAM" id="MobiDB-lite"/>
    </source>
</evidence>
<dbReference type="OrthoDB" id="91725at2759"/>
<evidence type="ECO:0000313" key="2">
    <source>
        <dbReference type="EMBL" id="KAE9026157.1"/>
    </source>
</evidence>
<evidence type="ECO:0000313" key="3">
    <source>
        <dbReference type="EMBL" id="KAE9230211.1"/>
    </source>
</evidence>
<gene>
    <name evidence="3" type="ORF">PF005_g3561</name>
    <name evidence="2" type="ORF">PF011_g2694</name>
</gene>
<sequence length="449" mass="51488">MSSMKPRKKADRIGPSFLHPDWTQSEISLMVEIWRQLETGVAAYRINPQELAGGIDERIAALLARQITTTRSPGSIGNQRAILYKAIRFISRFDEFQQESGNRSWFDLTKEEQGRVEIPTRERKACMNLTRQSFNKLIKLKAVKKWANSHNVALPKPKTLVVNQETRGQSNCYSWSTADVRNLVRSWSLVMQKSNTLVKDFVTQEYDQSAMLYTPCHHSTKTAWQKMKRLAASYLFIRDFSAQNAPAQWFTLSNGARNDRSALPADFEDIPRAIFDELRAVDDFLQSDKSRNSVAKSWDFKVSSPLPDNCSSSTESTEEYTTNCSLSPPSPRPKKSPQFPDSSLTKVDNNPKRTTSQHEECNVLCEDMEQLQKKQLKQGITRLRTDIERDIRISADMIRPIFFEHFGDPGQNGDATFIANALEGQQRRIHEHFVKFQRDQCSDYVFGNL</sequence>